<evidence type="ECO:0000313" key="2">
    <source>
        <dbReference type="Proteomes" id="UP000623129"/>
    </source>
</evidence>
<dbReference type="AlphaFoldDB" id="A0A833VM45"/>
<sequence length="118" mass="13408">MAALSIAWSNKVAEVQITTLIELLMIQAVKLESVPSDGDTSSQKNLQKMLNPICLRCLRANIVTTAHTANNNGRRYYNCTTTNFGFVGWCDDAIFHQVQTQFMLRLFEEKMNVMYLNV</sequence>
<dbReference type="Proteomes" id="UP000623129">
    <property type="component" value="Unassembled WGS sequence"/>
</dbReference>
<accession>A0A833VM45</accession>
<reference evidence="1" key="1">
    <citation type="submission" date="2020-01" db="EMBL/GenBank/DDBJ databases">
        <title>Genome sequence of Kobresia littledalei, the first chromosome-level genome in the family Cyperaceae.</title>
        <authorList>
            <person name="Qu G."/>
        </authorList>
    </citation>
    <scope>NUCLEOTIDE SEQUENCE</scope>
    <source>
        <strain evidence="1">C.B.Clarke</strain>
        <tissue evidence="1">Leaf</tissue>
    </source>
</reference>
<comment type="caution">
    <text evidence="1">The sequence shown here is derived from an EMBL/GenBank/DDBJ whole genome shotgun (WGS) entry which is preliminary data.</text>
</comment>
<evidence type="ECO:0000313" key="1">
    <source>
        <dbReference type="EMBL" id="KAF3328333.1"/>
    </source>
</evidence>
<protein>
    <recommendedName>
        <fullName evidence="3">Zinc finger GRF-type domain-containing protein</fullName>
    </recommendedName>
</protein>
<dbReference type="EMBL" id="SWLB01000016">
    <property type="protein sequence ID" value="KAF3328333.1"/>
    <property type="molecule type" value="Genomic_DNA"/>
</dbReference>
<organism evidence="1 2">
    <name type="scientific">Carex littledalei</name>
    <dbReference type="NCBI Taxonomy" id="544730"/>
    <lineage>
        <taxon>Eukaryota</taxon>
        <taxon>Viridiplantae</taxon>
        <taxon>Streptophyta</taxon>
        <taxon>Embryophyta</taxon>
        <taxon>Tracheophyta</taxon>
        <taxon>Spermatophyta</taxon>
        <taxon>Magnoliopsida</taxon>
        <taxon>Liliopsida</taxon>
        <taxon>Poales</taxon>
        <taxon>Cyperaceae</taxon>
        <taxon>Cyperoideae</taxon>
        <taxon>Cariceae</taxon>
        <taxon>Carex</taxon>
        <taxon>Carex subgen. Euthyceras</taxon>
    </lineage>
</organism>
<gene>
    <name evidence="1" type="ORF">FCM35_KLT06939</name>
</gene>
<dbReference type="Gene3D" id="1.20.58.120">
    <property type="entry name" value="BAG domain"/>
    <property type="match status" value="1"/>
</dbReference>
<keyword evidence="2" id="KW-1185">Reference proteome</keyword>
<name>A0A833VM45_9POAL</name>
<evidence type="ECO:0008006" key="3">
    <source>
        <dbReference type="Google" id="ProtNLM"/>
    </source>
</evidence>
<proteinExistence type="predicted"/>
<dbReference type="InterPro" id="IPR036533">
    <property type="entry name" value="BAG_dom_sf"/>
</dbReference>
<dbReference type="GO" id="GO:0051087">
    <property type="term" value="F:protein-folding chaperone binding"/>
    <property type="evidence" value="ECO:0007669"/>
    <property type="project" value="InterPro"/>
</dbReference>